<feature type="domain" description="HAMP" evidence="6">
    <location>
        <begin position="123"/>
        <end position="175"/>
    </location>
</feature>
<dbReference type="InterPro" id="IPR003594">
    <property type="entry name" value="HATPase_dom"/>
</dbReference>
<dbReference type="CDD" id="cd06225">
    <property type="entry name" value="HAMP"/>
    <property type="match status" value="1"/>
</dbReference>
<evidence type="ECO:0000256" key="1">
    <source>
        <dbReference type="ARBA" id="ARBA00004370"/>
    </source>
</evidence>
<evidence type="ECO:0000256" key="4">
    <source>
        <dbReference type="ARBA" id="ARBA00022777"/>
    </source>
</evidence>
<dbReference type="PROSITE" id="PS50885">
    <property type="entry name" value="HAMP"/>
    <property type="match status" value="1"/>
</dbReference>
<dbReference type="EMBL" id="BBMS01000110">
    <property type="protein sequence ID" value="GAL30755.1"/>
    <property type="molecule type" value="Genomic_DNA"/>
</dbReference>
<evidence type="ECO:0000256" key="2">
    <source>
        <dbReference type="ARBA" id="ARBA00022553"/>
    </source>
</evidence>
<evidence type="ECO:0000259" key="6">
    <source>
        <dbReference type="PROSITE" id="PS50885"/>
    </source>
</evidence>
<organism evidence="7 8">
    <name type="scientific">Vibrio variabilis</name>
    <dbReference type="NCBI Taxonomy" id="990271"/>
    <lineage>
        <taxon>Bacteria</taxon>
        <taxon>Pseudomonadati</taxon>
        <taxon>Pseudomonadota</taxon>
        <taxon>Gammaproteobacteria</taxon>
        <taxon>Vibrionales</taxon>
        <taxon>Vibrionaceae</taxon>
        <taxon>Vibrio</taxon>
    </lineage>
</organism>
<keyword evidence="5" id="KW-1133">Transmembrane helix</keyword>
<dbReference type="InterPro" id="IPR003660">
    <property type="entry name" value="HAMP_dom"/>
</dbReference>
<comment type="subcellular location">
    <subcellularLocation>
        <location evidence="1">Membrane</location>
    </subcellularLocation>
</comment>
<dbReference type="Pfam" id="PF00672">
    <property type="entry name" value="HAMP"/>
    <property type="match status" value="1"/>
</dbReference>
<evidence type="ECO:0000256" key="3">
    <source>
        <dbReference type="ARBA" id="ARBA00022679"/>
    </source>
</evidence>
<reference evidence="8" key="2">
    <citation type="submission" date="2014-09" db="EMBL/GenBank/DDBJ databases">
        <authorList>
            <consortium name="NBRP consortium"/>
            <person name="Sawabe T."/>
            <person name="Meirelles P."/>
            <person name="Nakanishi M."/>
            <person name="Sayaka M."/>
            <person name="Hattori M."/>
            <person name="Ohkuma M."/>
        </authorList>
    </citation>
    <scope>NUCLEOTIDE SEQUENCE [LARGE SCALE GENOMIC DNA]</scope>
    <source>
        <strain evidence="8">JCM 19239</strain>
    </source>
</reference>
<dbReference type="GO" id="GO:0016301">
    <property type="term" value="F:kinase activity"/>
    <property type="evidence" value="ECO:0007669"/>
    <property type="project" value="UniProtKB-KW"/>
</dbReference>
<comment type="caution">
    <text evidence="7">The sequence shown here is derived from an EMBL/GenBank/DDBJ whole genome shotgun (WGS) entry which is preliminary data.</text>
</comment>
<dbReference type="InterPro" id="IPR010559">
    <property type="entry name" value="Sig_transdc_His_kin_internal"/>
</dbReference>
<dbReference type="Pfam" id="PF06580">
    <property type="entry name" value="His_kinase"/>
    <property type="match status" value="1"/>
</dbReference>
<dbReference type="Gene3D" id="3.30.565.10">
    <property type="entry name" value="Histidine kinase-like ATPase, C-terminal domain"/>
    <property type="match status" value="1"/>
</dbReference>
<dbReference type="Gene3D" id="6.10.340.10">
    <property type="match status" value="1"/>
</dbReference>
<dbReference type="SUPFAM" id="SSF158472">
    <property type="entry name" value="HAMP domain-like"/>
    <property type="match status" value="1"/>
</dbReference>
<evidence type="ECO:0000313" key="7">
    <source>
        <dbReference type="EMBL" id="GAL30755.1"/>
    </source>
</evidence>
<dbReference type="Proteomes" id="UP000029223">
    <property type="component" value="Unassembled WGS sequence"/>
</dbReference>
<dbReference type="Pfam" id="PF02518">
    <property type="entry name" value="HATPase_c"/>
    <property type="match status" value="1"/>
</dbReference>
<protein>
    <submittedName>
        <fullName evidence="7">Two-component sensor kinase YesM</fullName>
    </submittedName>
</protein>
<keyword evidence="8" id="KW-1185">Reference proteome</keyword>
<keyword evidence="3" id="KW-0808">Transferase</keyword>
<sequence>MLYVNLDSKLFSTVVASYNNRTDGHVFVLDSELSPLVGGEVPSELLSAISEHIDLERTDFSTQFQQDSQRVYVKVLSDYNWITVGVLDLDAVTDRSYHLFGYFTWGFVIFLFTASFFWLSAVAKLLAPIRALRKATRRVRYGDFAVQATPYGRDELGELTKDFNFMVSKIGQLIESQIAQKEREKDAEYRALQAQINPHFLYNTLNSIRWMAIIQKADNIKMVIESLARLLRNSTNKMDSVISVAEEISILKDYVEIELVAYNSKFSVTYQIDDSTLGCQCLKFLLQPLVENAIFHGVLPSERVGEIMVEVKRVDESIWLRVVDNGVGFDSKDETPHGRQNHFNSIGLDTLRERLDAHYSTQSSMTIESVINQHTSVTVVLPAREVIC</sequence>
<proteinExistence type="predicted"/>
<dbReference type="SMART" id="SM00304">
    <property type="entry name" value="HAMP"/>
    <property type="match status" value="1"/>
</dbReference>
<feature type="transmembrane region" description="Helical" evidence="5">
    <location>
        <begin position="102"/>
        <end position="127"/>
    </location>
</feature>
<evidence type="ECO:0000256" key="5">
    <source>
        <dbReference type="SAM" id="Phobius"/>
    </source>
</evidence>
<name>A0ABQ0JQW9_9VIBR</name>
<dbReference type="PANTHER" id="PTHR34220:SF7">
    <property type="entry name" value="SENSOR HISTIDINE KINASE YPDA"/>
    <property type="match status" value="1"/>
</dbReference>
<dbReference type="InterPro" id="IPR036890">
    <property type="entry name" value="HATPase_C_sf"/>
</dbReference>
<evidence type="ECO:0000313" key="8">
    <source>
        <dbReference type="Proteomes" id="UP000029223"/>
    </source>
</evidence>
<dbReference type="PANTHER" id="PTHR34220">
    <property type="entry name" value="SENSOR HISTIDINE KINASE YPDA"/>
    <property type="match status" value="1"/>
</dbReference>
<dbReference type="InterPro" id="IPR050640">
    <property type="entry name" value="Bact_2-comp_sensor_kinase"/>
</dbReference>
<keyword evidence="2" id="KW-0597">Phosphoprotein</keyword>
<keyword evidence="4 7" id="KW-0418">Kinase</keyword>
<gene>
    <name evidence="7" type="ORF">JCM19239_6195</name>
</gene>
<keyword evidence="5" id="KW-0812">Transmembrane</keyword>
<accession>A0ABQ0JQW9</accession>
<reference evidence="8" key="1">
    <citation type="submission" date="2014-09" db="EMBL/GenBank/DDBJ databases">
        <title>Vibrio variabilis JCM 19239. (C206) whole genome shotgun sequence.</title>
        <authorList>
            <person name="Sawabe T."/>
            <person name="Meirelles P."/>
            <person name="Nakanishi M."/>
            <person name="Sayaka M."/>
            <person name="Hattori M."/>
            <person name="Ohkuma M."/>
        </authorList>
    </citation>
    <scope>NUCLEOTIDE SEQUENCE [LARGE SCALE GENOMIC DNA]</scope>
    <source>
        <strain evidence="8">JCM 19239</strain>
    </source>
</reference>
<dbReference type="SUPFAM" id="SSF55874">
    <property type="entry name" value="ATPase domain of HSP90 chaperone/DNA topoisomerase II/histidine kinase"/>
    <property type="match status" value="1"/>
</dbReference>
<keyword evidence="5" id="KW-0472">Membrane</keyword>